<evidence type="ECO:0000259" key="9">
    <source>
        <dbReference type="PROSITE" id="PS51379"/>
    </source>
</evidence>
<dbReference type="PIRSF" id="PIRSF000371">
    <property type="entry name" value="PFL_act_enz"/>
    <property type="match status" value="1"/>
</dbReference>
<dbReference type="InterPro" id="IPR017900">
    <property type="entry name" value="4Fe4S_Fe_S_CS"/>
</dbReference>
<dbReference type="InterPro" id="IPR012839">
    <property type="entry name" value="Organic_radical_activase"/>
</dbReference>
<dbReference type="PANTHER" id="PTHR30352:SF13">
    <property type="entry name" value="GLYCYL-RADICAL ENZYME ACTIVATING ENZYME YJJW-RELATED"/>
    <property type="match status" value="1"/>
</dbReference>
<comment type="similarity">
    <text evidence="2">Belongs to the organic radical-activating enzymes family.</text>
</comment>
<dbReference type="SFLD" id="SFLDG01118">
    <property type="entry name" value="activating_enzymes__group_2"/>
    <property type="match status" value="1"/>
</dbReference>
<dbReference type="OrthoDB" id="9782387at2"/>
<dbReference type="Gene3D" id="3.30.70.20">
    <property type="match status" value="1"/>
</dbReference>
<evidence type="ECO:0000256" key="2">
    <source>
        <dbReference type="ARBA" id="ARBA00009777"/>
    </source>
</evidence>
<accession>A0A1T4MQR5</accession>
<keyword evidence="11" id="KW-1185">Reference proteome</keyword>
<keyword evidence="3" id="KW-0004">4Fe-4S</keyword>
<proteinExistence type="inferred from homology"/>
<evidence type="ECO:0000256" key="3">
    <source>
        <dbReference type="ARBA" id="ARBA00022485"/>
    </source>
</evidence>
<dbReference type="PROSITE" id="PS01087">
    <property type="entry name" value="RADICAL_ACTIVATING"/>
    <property type="match status" value="1"/>
</dbReference>
<sequence>MEKGIVNKIIKFSNVDGPGNRMAIFFQGCNLNCLSCHNPETIGLCSNCGNCIKICPEKALKKDINKKIKWNSELCIECDMCIKNCPSGASSRVKLYTVEDLIFEIEKVKSFIKGITVSGGECSLQPEFIAELFLQVKKRFPKLTCFVDTNGKEDFTQVKYKNFVDLTDKFMLDIKAWDEDEHIKLTGFTNKNIIKNLFYLKELDKLFEVRTVVIPEFLNNKMTIENVSKIIQDKNIRYKIIKYRKLGVRKENLIGINSPTKDELEFLEEICKENHVKDIVII</sequence>
<dbReference type="InterPro" id="IPR017896">
    <property type="entry name" value="4Fe4S_Fe-S-bd"/>
</dbReference>
<dbReference type="SFLD" id="SFLDS00029">
    <property type="entry name" value="Radical_SAM"/>
    <property type="match status" value="1"/>
</dbReference>
<dbReference type="InterPro" id="IPR007197">
    <property type="entry name" value="rSAM"/>
</dbReference>
<feature type="domain" description="4Fe-4S ferredoxin-type" evidence="9">
    <location>
        <begin position="37"/>
        <end position="65"/>
    </location>
</feature>
<dbReference type="GO" id="GO:0046872">
    <property type="term" value="F:metal ion binding"/>
    <property type="evidence" value="ECO:0007669"/>
    <property type="project" value="UniProtKB-KW"/>
</dbReference>
<keyword evidence="7" id="KW-0408">Iron</keyword>
<dbReference type="Proteomes" id="UP000191153">
    <property type="component" value="Unassembled WGS sequence"/>
</dbReference>
<evidence type="ECO:0000256" key="1">
    <source>
        <dbReference type="ARBA" id="ARBA00001966"/>
    </source>
</evidence>
<evidence type="ECO:0000313" key="10">
    <source>
        <dbReference type="EMBL" id="SJZ69166.1"/>
    </source>
</evidence>
<dbReference type="InterPro" id="IPR001989">
    <property type="entry name" value="Radical_activat_CS"/>
</dbReference>
<feature type="domain" description="4Fe-4S ferredoxin-type" evidence="9">
    <location>
        <begin position="66"/>
        <end position="95"/>
    </location>
</feature>
<keyword evidence="8" id="KW-0411">Iron-sulfur</keyword>
<dbReference type="InterPro" id="IPR023912">
    <property type="entry name" value="YjjW_bact"/>
</dbReference>
<dbReference type="GO" id="GO:0051539">
    <property type="term" value="F:4 iron, 4 sulfur cluster binding"/>
    <property type="evidence" value="ECO:0007669"/>
    <property type="project" value="UniProtKB-KW"/>
</dbReference>
<evidence type="ECO:0000256" key="8">
    <source>
        <dbReference type="ARBA" id="ARBA00023014"/>
    </source>
</evidence>
<dbReference type="Pfam" id="PF04055">
    <property type="entry name" value="Radical_SAM"/>
    <property type="match status" value="1"/>
</dbReference>
<evidence type="ECO:0000256" key="6">
    <source>
        <dbReference type="ARBA" id="ARBA00023002"/>
    </source>
</evidence>
<dbReference type="InterPro" id="IPR040074">
    <property type="entry name" value="BssD/PflA/YjjW"/>
</dbReference>
<dbReference type="GO" id="GO:0016491">
    <property type="term" value="F:oxidoreductase activity"/>
    <property type="evidence" value="ECO:0007669"/>
    <property type="project" value="UniProtKB-KW"/>
</dbReference>
<dbReference type="InterPro" id="IPR034457">
    <property type="entry name" value="Organic_radical-activating"/>
</dbReference>
<dbReference type="AlphaFoldDB" id="A0A1T4MQR5"/>
<dbReference type="STRING" id="180163.SAMN02745174_01277"/>
<dbReference type="PANTHER" id="PTHR30352">
    <property type="entry name" value="PYRUVATE FORMATE-LYASE-ACTIVATING ENZYME"/>
    <property type="match status" value="1"/>
</dbReference>
<dbReference type="SUPFAM" id="SSF54862">
    <property type="entry name" value="4Fe-4S ferredoxins"/>
    <property type="match status" value="1"/>
</dbReference>
<dbReference type="SUPFAM" id="SSF102114">
    <property type="entry name" value="Radical SAM enzymes"/>
    <property type="match status" value="1"/>
</dbReference>
<reference evidence="10 11" key="1">
    <citation type="submission" date="2017-02" db="EMBL/GenBank/DDBJ databases">
        <authorList>
            <person name="Peterson S.W."/>
        </authorList>
    </citation>
    <scope>NUCLEOTIDE SEQUENCE [LARGE SCALE GENOMIC DNA]</scope>
    <source>
        <strain evidence="10 11">ATCC 700028</strain>
    </source>
</reference>
<organism evidence="10 11">
    <name type="scientific">Cetobacterium ceti</name>
    <dbReference type="NCBI Taxonomy" id="180163"/>
    <lineage>
        <taxon>Bacteria</taxon>
        <taxon>Fusobacteriati</taxon>
        <taxon>Fusobacteriota</taxon>
        <taxon>Fusobacteriia</taxon>
        <taxon>Fusobacteriales</taxon>
        <taxon>Fusobacteriaceae</taxon>
        <taxon>Cetobacterium</taxon>
    </lineage>
</organism>
<dbReference type="InterPro" id="IPR058240">
    <property type="entry name" value="rSAM_sf"/>
</dbReference>
<evidence type="ECO:0000313" key="11">
    <source>
        <dbReference type="Proteomes" id="UP000191153"/>
    </source>
</evidence>
<comment type="cofactor">
    <cofactor evidence="1">
        <name>[4Fe-4S] cluster</name>
        <dbReference type="ChEBI" id="CHEBI:49883"/>
    </cofactor>
</comment>
<dbReference type="SFLD" id="SFLDF00392">
    <property type="entry name" value="YjjI_activase"/>
    <property type="match status" value="1"/>
</dbReference>
<dbReference type="PROSITE" id="PS00198">
    <property type="entry name" value="4FE4S_FER_1"/>
    <property type="match status" value="1"/>
</dbReference>
<dbReference type="InterPro" id="IPR013785">
    <property type="entry name" value="Aldolase_TIM"/>
</dbReference>
<dbReference type="CDD" id="cd01335">
    <property type="entry name" value="Radical_SAM"/>
    <property type="match status" value="1"/>
</dbReference>
<protein>
    <submittedName>
        <fullName evidence="10">Glycine radical enzyme activase, YjjW family</fullName>
    </submittedName>
</protein>
<evidence type="ECO:0000256" key="7">
    <source>
        <dbReference type="ARBA" id="ARBA00023004"/>
    </source>
</evidence>
<dbReference type="NCBIfam" id="TIGR04041">
    <property type="entry name" value="activase_YjjW"/>
    <property type="match status" value="1"/>
</dbReference>
<dbReference type="Pfam" id="PF00037">
    <property type="entry name" value="Fer4"/>
    <property type="match status" value="1"/>
</dbReference>
<dbReference type="EMBL" id="FUWX01000009">
    <property type="protein sequence ID" value="SJZ69166.1"/>
    <property type="molecule type" value="Genomic_DNA"/>
</dbReference>
<dbReference type="PROSITE" id="PS51379">
    <property type="entry name" value="4FE4S_FER_2"/>
    <property type="match status" value="2"/>
</dbReference>
<name>A0A1T4MQR5_9FUSO</name>
<keyword evidence="6" id="KW-0560">Oxidoreductase</keyword>
<evidence type="ECO:0000256" key="4">
    <source>
        <dbReference type="ARBA" id="ARBA00022691"/>
    </source>
</evidence>
<gene>
    <name evidence="10" type="ORF">SAMN02745174_01277</name>
</gene>
<dbReference type="SFLD" id="SFLDG01066">
    <property type="entry name" value="organic_radical-activating_enz"/>
    <property type="match status" value="1"/>
</dbReference>
<keyword evidence="4" id="KW-0949">S-adenosyl-L-methionine</keyword>
<keyword evidence="5" id="KW-0479">Metal-binding</keyword>
<evidence type="ECO:0000256" key="5">
    <source>
        <dbReference type="ARBA" id="ARBA00022723"/>
    </source>
</evidence>
<dbReference type="Gene3D" id="3.20.20.70">
    <property type="entry name" value="Aldolase class I"/>
    <property type="match status" value="1"/>
</dbReference>